<evidence type="ECO:0000313" key="1">
    <source>
        <dbReference type="EMBL" id="KAI0063295.1"/>
    </source>
</evidence>
<sequence>MSAPAPTILPPSPQSSRQKHSRTPTDTAQSNVRPRSPPPAEGSSANHEAKVRLIALFAPLRTPDAALPSAGTDRVRRASCEVSVVTRVGDYEGAGDGCAGFQRRAWTAAHCYQGQEGSSIHVRNDESISPRAVDPVFEFSKIRQALSLLESHVVYIQRAAGPSTSVLPVPRSSSYGLPMSTSSASSVSAKQEIIDTEIDQDVPGVNGRSDQGGFYAGPTSAVSHLTVANDGASEDSEATLHDAVPWDTRPGYEDDHDLLAELPHASIVDGLVEFYFEYCTWVYRHVNQRAFTDAWARYKSGAGADRIVLATACMVMAVALHYLPADHELLRGLPPDIEELGSRFYNIMRVALQRRQAESRAYSLELVELLLVRCHYLTLSKIDSEEIWCVKGEVVMVATAMGLFRDPGKRKMSLEAMERRRWAWWHVILLERWQAFMFGRPLAIASHHFDTQLPSYVDPDLDPTGRLYDANIALFRLAYILGDIMDDAVSLRPVSYDSVIAKDQLLHNWWETFPPELDIDDYNLVRSLASSETPIRRLAVQSIIIRSAFLHIRFTLHRPYASLARDSPKMSFSLDTAVSAADKLIALSASAHPELQRHAALAVPGHMNWGPLHNFSAAMFFSFQLINDPDQPGARMFRSNVVRAVHTLERCSGMPVADKALAILRALSPLYAEVYLTDKPEVREHKKASILPRVRTLQFPYHDSPNVPFGSPESPRNGTLSPGQSSGSPAAVITTPTPPKPPMNLPPAGPMQQHQQAPPMMALQPPPEPGPSRSQSVMEKHESTLPSLRWAPPAYAPDHHAAHHAHGHYAASNGKVAQQQAHPQTHHAPLPPVSSHGVWHPPQPAMPLPTPPQGQQGPPVPQRLSQHPMPMAAYQQQQQQQQQQQPPPHMMMGDVFMDGGPPGPYGAGEGALWGATSGFVQNEWDQILDDLQRHDGM</sequence>
<name>A0ACB8T4W5_9AGAM</name>
<proteinExistence type="predicted"/>
<keyword evidence="2" id="KW-1185">Reference proteome</keyword>
<reference evidence="1" key="2">
    <citation type="journal article" date="2022" name="New Phytol.">
        <title>Evolutionary transition to the ectomycorrhizal habit in the genomes of a hyperdiverse lineage of mushroom-forming fungi.</title>
        <authorList>
            <person name="Looney B."/>
            <person name="Miyauchi S."/>
            <person name="Morin E."/>
            <person name="Drula E."/>
            <person name="Courty P.E."/>
            <person name="Kohler A."/>
            <person name="Kuo A."/>
            <person name="LaButti K."/>
            <person name="Pangilinan J."/>
            <person name="Lipzen A."/>
            <person name="Riley R."/>
            <person name="Andreopoulos W."/>
            <person name="He G."/>
            <person name="Johnson J."/>
            <person name="Nolan M."/>
            <person name="Tritt A."/>
            <person name="Barry K.W."/>
            <person name="Grigoriev I.V."/>
            <person name="Nagy L.G."/>
            <person name="Hibbett D."/>
            <person name="Henrissat B."/>
            <person name="Matheny P.B."/>
            <person name="Labbe J."/>
            <person name="Martin F.M."/>
        </authorList>
    </citation>
    <scope>NUCLEOTIDE SEQUENCE</scope>
    <source>
        <strain evidence="1">HHB10654</strain>
    </source>
</reference>
<evidence type="ECO:0000313" key="2">
    <source>
        <dbReference type="Proteomes" id="UP000814140"/>
    </source>
</evidence>
<dbReference type="Proteomes" id="UP000814140">
    <property type="component" value="Unassembled WGS sequence"/>
</dbReference>
<organism evidence="1 2">
    <name type="scientific">Artomyces pyxidatus</name>
    <dbReference type="NCBI Taxonomy" id="48021"/>
    <lineage>
        <taxon>Eukaryota</taxon>
        <taxon>Fungi</taxon>
        <taxon>Dikarya</taxon>
        <taxon>Basidiomycota</taxon>
        <taxon>Agaricomycotina</taxon>
        <taxon>Agaricomycetes</taxon>
        <taxon>Russulales</taxon>
        <taxon>Auriscalpiaceae</taxon>
        <taxon>Artomyces</taxon>
    </lineage>
</organism>
<dbReference type="EMBL" id="MU277203">
    <property type="protein sequence ID" value="KAI0063295.1"/>
    <property type="molecule type" value="Genomic_DNA"/>
</dbReference>
<accession>A0ACB8T4W5</accession>
<reference evidence="1" key="1">
    <citation type="submission" date="2021-03" db="EMBL/GenBank/DDBJ databases">
        <authorList>
            <consortium name="DOE Joint Genome Institute"/>
            <person name="Ahrendt S."/>
            <person name="Looney B.P."/>
            <person name="Miyauchi S."/>
            <person name="Morin E."/>
            <person name="Drula E."/>
            <person name="Courty P.E."/>
            <person name="Chicoki N."/>
            <person name="Fauchery L."/>
            <person name="Kohler A."/>
            <person name="Kuo A."/>
            <person name="Labutti K."/>
            <person name="Pangilinan J."/>
            <person name="Lipzen A."/>
            <person name="Riley R."/>
            <person name="Andreopoulos W."/>
            <person name="He G."/>
            <person name="Johnson J."/>
            <person name="Barry K.W."/>
            <person name="Grigoriev I.V."/>
            <person name="Nagy L."/>
            <person name="Hibbett D."/>
            <person name="Henrissat B."/>
            <person name="Matheny P.B."/>
            <person name="Labbe J."/>
            <person name="Martin F."/>
        </authorList>
    </citation>
    <scope>NUCLEOTIDE SEQUENCE</scope>
    <source>
        <strain evidence="1">HHB10654</strain>
    </source>
</reference>
<protein>
    <submittedName>
        <fullName evidence="1">Uncharacterized protein</fullName>
    </submittedName>
</protein>
<comment type="caution">
    <text evidence="1">The sequence shown here is derived from an EMBL/GenBank/DDBJ whole genome shotgun (WGS) entry which is preliminary data.</text>
</comment>
<gene>
    <name evidence="1" type="ORF">BV25DRAFT_1990699</name>
</gene>